<evidence type="ECO:0000313" key="3">
    <source>
        <dbReference type="Proteomes" id="UP001054854"/>
    </source>
</evidence>
<organism evidence="2 3">
    <name type="scientific">Streptomyces hygroscopicus</name>
    <dbReference type="NCBI Taxonomy" id="1912"/>
    <lineage>
        <taxon>Bacteria</taxon>
        <taxon>Bacillati</taxon>
        <taxon>Actinomycetota</taxon>
        <taxon>Actinomycetes</taxon>
        <taxon>Kitasatosporales</taxon>
        <taxon>Streptomycetaceae</taxon>
        <taxon>Streptomyces</taxon>
        <taxon>Streptomyces violaceusniger group</taxon>
    </lineage>
</organism>
<feature type="chain" id="PRO_5047045754" description="Secreted protein" evidence="1">
    <location>
        <begin position="29"/>
        <end position="116"/>
    </location>
</feature>
<comment type="caution">
    <text evidence="2">The sequence shown here is derived from an EMBL/GenBank/DDBJ whole genome shotgun (WGS) entry which is preliminary data.</text>
</comment>
<evidence type="ECO:0000313" key="2">
    <source>
        <dbReference type="EMBL" id="GHJ26536.1"/>
    </source>
</evidence>
<gene>
    <name evidence="2" type="ORF">TPA0910_09690</name>
</gene>
<name>A0ABQ3TT76_STRHY</name>
<keyword evidence="3" id="KW-1185">Reference proteome</keyword>
<accession>A0ABQ3TT76</accession>
<feature type="signal peptide" evidence="1">
    <location>
        <begin position="1"/>
        <end position="28"/>
    </location>
</feature>
<reference evidence="2" key="1">
    <citation type="submission" date="2024-05" db="EMBL/GenBank/DDBJ databases">
        <title>Whole genome shotgun sequence of Streptomyces hygroscopicus NBRC 113678.</title>
        <authorList>
            <person name="Komaki H."/>
            <person name="Tamura T."/>
        </authorList>
    </citation>
    <scope>NUCLEOTIDE SEQUENCE</scope>
    <source>
        <strain evidence="2">N11-34</strain>
    </source>
</reference>
<keyword evidence="1" id="KW-0732">Signal</keyword>
<proteinExistence type="predicted"/>
<evidence type="ECO:0008006" key="4">
    <source>
        <dbReference type="Google" id="ProtNLM"/>
    </source>
</evidence>
<dbReference type="EMBL" id="BNEK01000002">
    <property type="protein sequence ID" value="GHJ26536.1"/>
    <property type="molecule type" value="Genomic_DNA"/>
</dbReference>
<evidence type="ECO:0000256" key="1">
    <source>
        <dbReference type="SAM" id="SignalP"/>
    </source>
</evidence>
<dbReference type="Proteomes" id="UP001054854">
    <property type="component" value="Unassembled WGS sequence"/>
</dbReference>
<sequence length="116" mass="12576">MRRKNGIRLATGAMAITGSLLMAPMANADASGIQLDTRTWTRSCGTKYQATMGSNYARTLKVGGGSCKGDAWVRVRWAGGWSSWRHHSRDVEIRLAGVSQSQHKGCSSCTVYTLPI</sequence>
<protein>
    <recommendedName>
        <fullName evidence="4">Secreted protein</fullName>
    </recommendedName>
</protein>
<dbReference type="RefSeq" id="WP_060954117.1">
    <property type="nucleotide sequence ID" value="NZ_BBON01000093.1"/>
</dbReference>